<sequence>MEPNPHWSVCIRRRSCTCLVSAGPGGNPRRRDPVALGLHGRTTGGGDSRHVCGRTTKSSHWNNNQTDYSALSDSQFLFGSQFCPENSETLSAPLDLGAHLRHSKQLQQNSVDSEPSIFTKYQTKPQLFGGETKDRGLFSLPLPVGKSKCLLKQFEEKNKTAKDKCDSESLYNFLSQVRENIQRLQTSVDKSEEHLTSRSQSILDSLETVAKTLQETARVQSDLRFEAIQEKGNAEQAILEMQKKFEARQTEFIEMKSSLKHLEVLVAQQNKDFQQLCEHLGQLHMPDVLEELKRLISAPQVPRHVKDSASQTSPSLAQSLSFIKQSKLTCEEPVAWQIQAAPAAGNCSAGFLRPGEFGVWGKQAKSDSLQEKAALPAVEPCKGNEQVKDKEMQTNCQDLAVTKTSPKNHGSSIPDHKACADRDLVSQGGSQLISLDLNDVTNSIQNVCPEYQAQSIFFCDPCQQLVTEQKGKTVERGRKSKKQQPRKAHRGRVPARKREQTPSKTRAFNPKYQSTLSPVSGPGRPPTGQQELLAQALCLQGPRSSPKSVCPALGRRVKPSKTARAVRGGALQFTTCSSKGNRLLPKESSFQRDHQMSWFSDLNLENSEPAQCKEAGKNLLYHLGFDSSDDDF</sequence>
<dbReference type="GO" id="GO:0007129">
    <property type="term" value="P:homologous chromosome pairing at meiosis"/>
    <property type="evidence" value="ECO:0007669"/>
    <property type="project" value="TreeGrafter"/>
</dbReference>
<dbReference type="CTD" id="339834"/>
<dbReference type="AlphaFoldDB" id="A0AAX6T9D1"/>
<feature type="compositionally biased region" description="Basic residues" evidence="1">
    <location>
        <begin position="478"/>
        <end position="495"/>
    </location>
</feature>
<dbReference type="RefSeq" id="XP_021116527.1">
    <property type="nucleotide sequence ID" value="XM_021260868.1"/>
</dbReference>
<dbReference type="Pfam" id="PF15771">
    <property type="entry name" value="IHO1"/>
    <property type="match status" value="1"/>
</dbReference>
<feature type="region of interest" description="Disordered" evidence="1">
    <location>
        <begin position="470"/>
        <end position="526"/>
    </location>
</feature>
<dbReference type="PANTHER" id="PTHR35662">
    <property type="entry name" value="INTERACTOR OF HORMAD1 PROTEIN 1"/>
    <property type="match status" value="1"/>
</dbReference>
<name>A0AAX6T9D1_HETGA</name>
<proteinExistence type="predicted"/>
<evidence type="ECO:0000313" key="3">
    <source>
        <dbReference type="RefSeq" id="XP_021116527.1"/>
    </source>
</evidence>
<keyword evidence="2" id="KW-1185">Reference proteome</keyword>
<dbReference type="GeneID" id="101709039"/>
<protein>
    <submittedName>
        <fullName evidence="3">Interactor of HORMAD1 protein 1 isoform X1</fullName>
    </submittedName>
</protein>
<dbReference type="GO" id="GO:0006310">
    <property type="term" value="P:DNA recombination"/>
    <property type="evidence" value="ECO:0007669"/>
    <property type="project" value="InterPro"/>
</dbReference>
<gene>
    <name evidence="3" type="primary">Ccdc36</name>
</gene>
<dbReference type="GO" id="GO:0000794">
    <property type="term" value="C:condensed nuclear chromosome"/>
    <property type="evidence" value="ECO:0007669"/>
    <property type="project" value="TreeGrafter"/>
</dbReference>
<dbReference type="PANTHER" id="PTHR35662:SF1">
    <property type="entry name" value="INTERACTOR OF HORMAD1 PROTEIN 1"/>
    <property type="match status" value="1"/>
</dbReference>
<dbReference type="GO" id="GO:0042138">
    <property type="term" value="P:meiotic DNA double-strand break formation"/>
    <property type="evidence" value="ECO:0007669"/>
    <property type="project" value="InterPro"/>
</dbReference>
<reference evidence="3" key="1">
    <citation type="submission" date="2025-08" db="UniProtKB">
        <authorList>
            <consortium name="RefSeq"/>
        </authorList>
    </citation>
    <scope>IDENTIFICATION</scope>
</reference>
<accession>A0AAX6T9D1</accession>
<dbReference type="Proteomes" id="UP000694906">
    <property type="component" value="Unplaced"/>
</dbReference>
<dbReference type="InterPro" id="IPR031529">
    <property type="entry name" value="IHO1"/>
</dbReference>
<feature type="compositionally biased region" description="Polar residues" evidence="1">
    <location>
        <begin position="502"/>
        <end position="518"/>
    </location>
</feature>
<evidence type="ECO:0000313" key="2">
    <source>
        <dbReference type="Proteomes" id="UP000694906"/>
    </source>
</evidence>
<organism evidence="2 3">
    <name type="scientific">Heterocephalus glaber</name>
    <name type="common">Naked mole rat</name>
    <dbReference type="NCBI Taxonomy" id="10181"/>
    <lineage>
        <taxon>Eukaryota</taxon>
        <taxon>Metazoa</taxon>
        <taxon>Chordata</taxon>
        <taxon>Craniata</taxon>
        <taxon>Vertebrata</taxon>
        <taxon>Euteleostomi</taxon>
        <taxon>Mammalia</taxon>
        <taxon>Eutheria</taxon>
        <taxon>Euarchontoglires</taxon>
        <taxon>Glires</taxon>
        <taxon>Rodentia</taxon>
        <taxon>Hystricomorpha</taxon>
        <taxon>Bathyergidae</taxon>
        <taxon>Heterocephalus</taxon>
    </lineage>
</organism>
<evidence type="ECO:0000256" key="1">
    <source>
        <dbReference type="SAM" id="MobiDB-lite"/>
    </source>
</evidence>